<protein>
    <submittedName>
        <fullName evidence="7">ABC transporter permease</fullName>
    </submittedName>
</protein>
<feature type="transmembrane region" description="Helical" evidence="5">
    <location>
        <begin position="21"/>
        <end position="43"/>
    </location>
</feature>
<dbReference type="InterPro" id="IPR051784">
    <property type="entry name" value="Nod_factor_ABC_transporter"/>
</dbReference>
<evidence type="ECO:0000256" key="3">
    <source>
        <dbReference type="ARBA" id="ARBA00022989"/>
    </source>
</evidence>
<feature type="transmembrane region" description="Helical" evidence="5">
    <location>
        <begin position="174"/>
        <end position="195"/>
    </location>
</feature>
<dbReference type="OrthoDB" id="9774717at2"/>
<gene>
    <name evidence="7" type="ORF">SMC7_06730</name>
</gene>
<evidence type="ECO:0000256" key="5">
    <source>
        <dbReference type="SAM" id="Phobius"/>
    </source>
</evidence>
<dbReference type="PRINTS" id="PR00164">
    <property type="entry name" value="ABC2TRNSPORT"/>
</dbReference>
<dbReference type="PANTHER" id="PTHR43229">
    <property type="entry name" value="NODULATION PROTEIN J"/>
    <property type="match status" value="1"/>
</dbReference>
<dbReference type="Proteomes" id="UP000266328">
    <property type="component" value="Unassembled WGS sequence"/>
</dbReference>
<sequence>MRGFLASMYIGLQIESNWTKKWVWLLYLAAYPIGSFLAVIILYRVFGQKTGLLPYALYGTIFYYSLSMVFFDMAFSVHDDREHYQTLKYIFLSSTSYRTYLCGRAATRYLIALAGIIINLCWLIPVLRLPFHPNWGYLIAGTILGYLVAAGLGLAVASVFLLTIKLDVDVVDALFGGMFVLSGALFPPTAFPAVFAKIAEFVPLSPFIELMRRAISGKILTSFLSDMSTFQLLGRVALSAAVLFALGWVLVYFGSRQAQRKGYIDVTTAF</sequence>
<feature type="transmembrane region" description="Helical" evidence="5">
    <location>
        <begin position="109"/>
        <end position="129"/>
    </location>
</feature>
<keyword evidence="4 5" id="KW-0472">Membrane</keyword>
<proteinExistence type="predicted"/>
<feature type="transmembrane region" description="Helical" evidence="5">
    <location>
        <begin position="232"/>
        <end position="253"/>
    </location>
</feature>
<evidence type="ECO:0000256" key="2">
    <source>
        <dbReference type="ARBA" id="ARBA00022692"/>
    </source>
</evidence>
<evidence type="ECO:0000313" key="7">
    <source>
        <dbReference type="EMBL" id="RIE05623.1"/>
    </source>
</evidence>
<evidence type="ECO:0000313" key="8">
    <source>
        <dbReference type="Proteomes" id="UP000266328"/>
    </source>
</evidence>
<feature type="domain" description="ABC-2 type transporter transmembrane" evidence="6">
    <location>
        <begin position="54"/>
        <end position="248"/>
    </location>
</feature>
<keyword evidence="3 5" id="KW-1133">Transmembrane helix</keyword>
<evidence type="ECO:0000256" key="1">
    <source>
        <dbReference type="ARBA" id="ARBA00004141"/>
    </source>
</evidence>
<comment type="caution">
    <text evidence="7">The sequence shown here is derived from an EMBL/GenBank/DDBJ whole genome shotgun (WGS) entry which is preliminary data.</text>
</comment>
<dbReference type="Pfam" id="PF12698">
    <property type="entry name" value="ABC2_membrane_3"/>
    <property type="match status" value="1"/>
</dbReference>
<keyword evidence="8" id="KW-1185">Reference proteome</keyword>
<dbReference type="GO" id="GO:0043190">
    <property type="term" value="C:ATP-binding cassette (ABC) transporter complex"/>
    <property type="evidence" value="ECO:0007669"/>
    <property type="project" value="InterPro"/>
</dbReference>
<dbReference type="PANTHER" id="PTHR43229:SF3">
    <property type="entry name" value="ABC-TYPE MULTIDRUG TRANSPORT SYSTEM, PERMEASE COMPONENT"/>
    <property type="match status" value="1"/>
</dbReference>
<evidence type="ECO:0000259" key="6">
    <source>
        <dbReference type="Pfam" id="PF12698"/>
    </source>
</evidence>
<organism evidence="7 8">
    <name type="scientific">Candidatus Cryosericum terrychapinii</name>
    <dbReference type="NCBI Taxonomy" id="2290919"/>
    <lineage>
        <taxon>Bacteria</taxon>
        <taxon>Pseudomonadati</taxon>
        <taxon>Caldisericota/Cryosericota group</taxon>
        <taxon>Candidatus Cryosericota</taxon>
        <taxon>Candidatus Cryosericia</taxon>
        <taxon>Candidatus Cryosericales</taxon>
        <taxon>Candidatus Cryosericaceae</taxon>
        <taxon>Candidatus Cryosericum</taxon>
    </lineage>
</organism>
<keyword evidence="2 5" id="KW-0812">Transmembrane</keyword>
<evidence type="ECO:0000256" key="4">
    <source>
        <dbReference type="ARBA" id="ARBA00023136"/>
    </source>
</evidence>
<dbReference type="AlphaFoldDB" id="A0A398CSU5"/>
<dbReference type="EMBL" id="QXIS01000034">
    <property type="protein sequence ID" value="RIE05623.1"/>
    <property type="molecule type" value="Genomic_DNA"/>
</dbReference>
<dbReference type="RefSeq" id="WP_119089581.1">
    <property type="nucleotide sequence ID" value="NZ_QXIS01000034.1"/>
</dbReference>
<feature type="transmembrane region" description="Helical" evidence="5">
    <location>
        <begin position="55"/>
        <end position="75"/>
    </location>
</feature>
<accession>A0A398CSU5</accession>
<feature type="transmembrane region" description="Helical" evidence="5">
    <location>
        <begin position="135"/>
        <end position="162"/>
    </location>
</feature>
<dbReference type="InterPro" id="IPR013525">
    <property type="entry name" value="ABC2_TM"/>
</dbReference>
<comment type="subcellular location">
    <subcellularLocation>
        <location evidence="1">Membrane</location>
        <topology evidence="1">Multi-pass membrane protein</topology>
    </subcellularLocation>
</comment>
<reference evidence="7 8" key="1">
    <citation type="submission" date="2018-09" db="EMBL/GenBank/DDBJ databases">
        <title>Discovery and Ecogenomic Context for Candidatus Cryosericales, a Global Caldiserica Order Active in Thawing Permafrost.</title>
        <authorList>
            <person name="Martinez M.A."/>
            <person name="Woodcroft B.J."/>
            <person name="Ignacio Espinoza J.C."/>
            <person name="Zayed A."/>
            <person name="Singleton C.M."/>
            <person name="Boyd J."/>
            <person name="Li Y.-F."/>
            <person name="Purvine S."/>
            <person name="Maughan H."/>
            <person name="Hodgkins S.B."/>
            <person name="Anderson D."/>
            <person name="Sederholm M."/>
            <person name="Temperton B."/>
            <person name="Saleska S.R."/>
            <person name="Tyson G.W."/>
            <person name="Rich V.I."/>
        </authorList>
    </citation>
    <scope>NUCLEOTIDE SEQUENCE [LARGE SCALE GENOMIC DNA]</scope>
    <source>
        <strain evidence="7 8">SMC7</strain>
    </source>
</reference>
<dbReference type="InterPro" id="IPR000412">
    <property type="entry name" value="ABC_2_transport"/>
</dbReference>
<dbReference type="GO" id="GO:0140359">
    <property type="term" value="F:ABC-type transporter activity"/>
    <property type="evidence" value="ECO:0007669"/>
    <property type="project" value="InterPro"/>
</dbReference>
<name>A0A398CSU5_9BACT</name>